<dbReference type="PRINTS" id="PR01036">
    <property type="entry name" value="TCRTETB"/>
</dbReference>
<keyword evidence="9" id="KW-1185">Reference proteome</keyword>
<dbReference type="GO" id="GO:0005886">
    <property type="term" value="C:plasma membrane"/>
    <property type="evidence" value="ECO:0007669"/>
    <property type="project" value="TreeGrafter"/>
</dbReference>
<dbReference type="Proteomes" id="UP000249829">
    <property type="component" value="Unassembled WGS sequence"/>
</dbReference>
<dbReference type="InterPro" id="IPR036259">
    <property type="entry name" value="MFS_trans_sf"/>
</dbReference>
<dbReference type="InterPro" id="IPR020846">
    <property type="entry name" value="MFS_dom"/>
</dbReference>
<feature type="region of interest" description="Disordered" evidence="5">
    <location>
        <begin position="532"/>
        <end position="584"/>
    </location>
</feature>
<evidence type="ECO:0000256" key="6">
    <source>
        <dbReference type="SAM" id="Phobius"/>
    </source>
</evidence>
<feature type="domain" description="Major facilitator superfamily (MFS) profile" evidence="7">
    <location>
        <begin position="31"/>
        <end position="474"/>
    </location>
</feature>
<evidence type="ECO:0000256" key="2">
    <source>
        <dbReference type="ARBA" id="ARBA00022692"/>
    </source>
</evidence>
<dbReference type="SUPFAM" id="SSF103473">
    <property type="entry name" value="MFS general substrate transporter"/>
    <property type="match status" value="1"/>
</dbReference>
<feature type="transmembrane region" description="Helical" evidence="6">
    <location>
        <begin position="504"/>
        <end position="521"/>
    </location>
</feature>
<reference evidence="8 9" key="1">
    <citation type="submission" date="2018-02" db="EMBL/GenBank/DDBJ databases">
        <title>The genomes of Aspergillus section Nigri reveals drivers in fungal speciation.</title>
        <authorList>
            <consortium name="DOE Joint Genome Institute"/>
            <person name="Vesth T.C."/>
            <person name="Nybo J."/>
            <person name="Theobald S."/>
            <person name="Brandl J."/>
            <person name="Frisvad J.C."/>
            <person name="Nielsen K.F."/>
            <person name="Lyhne E.K."/>
            <person name="Kogle M.E."/>
            <person name="Kuo A."/>
            <person name="Riley R."/>
            <person name="Clum A."/>
            <person name="Nolan M."/>
            <person name="Lipzen A."/>
            <person name="Salamov A."/>
            <person name="Henrissat B."/>
            <person name="Wiebenga A."/>
            <person name="De vries R.P."/>
            <person name="Grigoriev I.V."/>
            <person name="Mortensen U.H."/>
            <person name="Andersen M.R."/>
            <person name="Baker S.E."/>
        </authorList>
    </citation>
    <scope>NUCLEOTIDE SEQUENCE [LARGE SCALE GENOMIC DNA]</scope>
    <source>
        <strain evidence="8 9">CBS 115571</strain>
    </source>
</reference>
<protein>
    <submittedName>
        <fullName evidence="8">MFS general substrate transporter</fullName>
    </submittedName>
</protein>
<feature type="transmembrane region" description="Helical" evidence="6">
    <location>
        <begin position="185"/>
        <end position="205"/>
    </location>
</feature>
<feature type="transmembrane region" description="Helical" evidence="6">
    <location>
        <begin position="24"/>
        <end position="46"/>
    </location>
</feature>
<feature type="transmembrane region" description="Helical" evidence="6">
    <location>
        <begin position="424"/>
        <end position="445"/>
    </location>
</feature>
<feature type="transmembrane region" description="Helical" evidence="6">
    <location>
        <begin position="385"/>
        <end position="412"/>
    </location>
</feature>
<sequence length="584" mass="61902">MSSGPAGTDSEAGRDGWAPPEVDFALRLPLTLLALSLLMLAVILNVTSLSSALPTISYDLGLTSVQAFWVGTSSLICSTTFQPVYGSLSSIVGRKPMMLIAIASFTAGTVTASRASTATTLLVGRSIQGLGAGGITNLSEVILTDLVPLRLRGRYLAGLNSVWAIGSTSGPIVGAAFAQEVNWRWLFYINLPLIALGLILMTLFTRLQPLPVYLRHKLGDTDFGGILLFTGGITAVLIPVTWGGVMYAWSSWHTLTPLLIGVATLVCFVAYEGLYVPANPVISLALFRTRSLLAGYIGTMTHGLILSCGLYYLPFYFQAVKGYTPIISGVALFPVTFTVVPGAMATGILISRMGRYRALVWAGWLATTLGLGLTCLVHVNTTNALWIVCLIVIGLGLGMLFSALNLAVLAAAPSPTQTAAAATMFTFFRALGQTLGVALGGTIFANRVRAHTLADAVLEAIRTHTTTVTNNHLDPVALVSLIDQIPDPETKHQIRTVFVDSLRVVWAFCCAMSGVAGLLSLGMRHYELARRVGPPRPPPAPGQTVLGPSEGSESRQDLVAMQPYSAKASHSSLRSIPESDRGSV</sequence>
<evidence type="ECO:0000256" key="3">
    <source>
        <dbReference type="ARBA" id="ARBA00022989"/>
    </source>
</evidence>
<organism evidence="8 9">
    <name type="scientific">Aspergillus violaceofuscus (strain CBS 115571)</name>
    <dbReference type="NCBI Taxonomy" id="1450538"/>
    <lineage>
        <taxon>Eukaryota</taxon>
        <taxon>Fungi</taxon>
        <taxon>Dikarya</taxon>
        <taxon>Ascomycota</taxon>
        <taxon>Pezizomycotina</taxon>
        <taxon>Eurotiomycetes</taxon>
        <taxon>Eurotiomycetidae</taxon>
        <taxon>Eurotiales</taxon>
        <taxon>Aspergillaceae</taxon>
        <taxon>Aspergillus</taxon>
    </lineage>
</organism>
<evidence type="ECO:0000256" key="1">
    <source>
        <dbReference type="ARBA" id="ARBA00004141"/>
    </source>
</evidence>
<keyword evidence="2 6" id="KW-0812">Transmembrane</keyword>
<dbReference type="AlphaFoldDB" id="A0A2V5ICV8"/>
<dbReference type="PANTHER" id="PTHR23501">
    <property type="entry name" value="MAJOR FACILITATOR SUPERFAMILY"/>
    <property type="match status" value="1"/>
</dbReference>
<accession>A0A2V5ICV8</accession>
<feature type="transmembrane region" description="Helical" evidence="6">
    <location>
        <begin position="226"/>
        <end position="249"/>
    </location>
</feature>
<evidence type="ECO:0000259" key="7">
    <source>
        <dbReference type="PROSITE" id="PS50850"/>
    </source>
</evidence>
<dbReference type="PANTHER" id="PTHR23501:SF59">
    <property type="entry name" value="MAJOR FACILITATOR SUPERFAMILY (MFS) PROFILE DOMAIN-CONTAINING PROTEIN-RELATED"/>
    <property type="match status" value="1"/>
</dbReference>
<keyword evidence="4 6" id="KW-0472">Membrane</keyword>
<dbReference type="Gene3D" id="1.20.1720.10">
    <property type="entry name" value="Multidrug resistance protein D"/>
    <property type="match status" value="1"/>
</dbReference>
<evidence type="ECO:0000313" key="8">
    <source>
        <dbReference type="EMBL" id="PYI17476.1"/>
    </source>
</evidence>
<evidence type="ECO:0000256" key="4">
    <source>
        <dbReference type="ARBA" id="ARBA00023136"/>
    </source>
</evidence>
<evidence type="ECO:0000313" key="9">
    <source>
        <dbReference type="Proteomes" id="UP000249829"/>
    </source>
</evidence>
<comment type="subcellular location">
    <subcellularLocation>
        <location evidence="1">Membrane</location>
        <topology evidence="1">Multi-pass membrane protein</topology>
    </subcellularLocation>
</comment>
<evidence type="ECO:0000256" key="5">
    <source>
        <dbReference type="SAM" id="MobiDB-lite"/>
    </source>
</evidence>
<proteinExistence type="predicted"/>
<dbReference type="PROSITE" id="PS50850">
    <property type="entry name" value="MFS"/>
    <property type="match status" value="1"/>
</dbReference>
<dbReference type="OMA" id="WGMGVMV"/>
<feature type="transmembrane region" description="Helical" evidence="6">
    <location>
        <begin position="358"/>
        <end position="379"/>
    </location>
</feature>
<dbReference type="Pfam" id="PF07690">
    <property type="entry name" value="MFS_1"/>
    <property type="match status" value="1"/>
</dbReference>
<dbReference type="GO" id="GO:0022857">
    <property type="term" value="F:transmembrane transporter activity"/>
    <property type="evidence" value="ECO:0007669"/>
    <property type="project" value="InterPro"/>
</dbReference>
<name>A0A2V5ICV8_ASPV1</name>
<feature type="transmembrane region" description="Helical" evidence="6">
    <location>
        <begin position="292"/>
        <end position="314"/>
    </location>
</feature>
<dbReference type="Gene3D" id="1.20.1250.20">
    <property type="entry name" value="MFS general substrate transporter like domains"/>
    <property type="match status" value="1"/>
</dbReference>
<feature type="transmembrane region" description="Helical" evidence="6">
    <location>
        <begin position="326"/>
        <end position="351"/>
    </location>
</feature>
<keyword evidence="3 6" id="KW-1133">Transmembrane helix</keyword>
<feature type="transmembrane region" description="Helical" evidence="6">
    <location>
        <begin position="255"/>
        <end position="271"/>
    </location>
</feature>
<gene>
    <name evidence="8" type="ORF">BO99DRAFT_337712</name>
</gene>
<dbReference type="EMBL" id="KZ825156">
    <property type="protein sequence ID" value="PYI17476.1"/>
    <property type="molecule type" value="Genomic_DNA"/>
</dbReference>
<dbReference type="InterPro" id="IPR011701">
    <property type="entry name" value="MFS"/>
</dbReference>